<protein>
    <submittedName>
        <fullName evidence="1">Uncharacterized protein</fullName>
    </submittedName>
</protein>
<evidence type="ECO:0000313" key="1">
    <source>
        <dbReference type="EMBL" id="CAD9182488.1"/>
    </source>
</evidence>
<proteinExistence type="predicted"/>
<accession>A0A7S1S2N7</accession>
<organism evidence="1">
    <name type="scientific">Alexandrium catenella</name>
    <name type="common">Red tide dinoflagellate</name>
    <name type="synonym">Gonyaulax catenella</name>
    <dbReference type="NCBI Taxonomy" id="2925"/>
    <lineage>
        <taxon>Eukaryota</taxon>
        <taxon>Sar</taxon>
        <taxon>Alveolata</taxon>
        <taxon>Dinophyceae</taxon>
        <taxon>Gonyaulacales</taxon>
        <taxon>Pyrocystaceae</taxon>
        <taxon>Alexandrium</taxon>
    </lineage>
</organism>
<gene>
    <name evidence="1" type="ORF">ACAT0790_LOCUS59260</name>
</gene>
<dbReference type="EMBL" id="HBGE01099589">
    <property type="protein sequence ID" value="CAD9182488.1"/>
    <property type="molecule type" value="Transcribed_RNA"/>
</dbReference>
<reference evidence="1" key="1">
    <citation type="submission" date="2021-01" db="EMBL/GenBank/DDBJ databases">
        <authorList>
            <person name="Corre E."/>
            <person name="Pelletier E."/>
            <person name="Niang G."/>
            <person name="Scheremetjew M."/>
            <person name="Finn R."/>
            <person name="Kale V."/>
            <person name="Holt S."/>
            <person name="Cochrane G."/>
            <person name="Meng A."/>
            <person name="Brown T."/>
            <person name="Cohen L."/>
        </authorList>
    </citation>
    <scope>NUCLEOTIDE SEQUENCE</scope>
    <source>
        <strain evidence="1">OF101</strain>
    </source>
</reference>
<dbReference type="AlphaFoldDB" id="A0A7S1S2N7"/>
<sequence>MESMALGCHTSNLPLRQLPCEAEGREPVDLHVIAALSGEVMLCTPWPTSRLDVLELSKMANVDLRGFHLVVGSALMDVHGVDVDQLPGGLCQLMRKEVVFVNSWKPWGEGPGWRRWRHLEFRRFSAQLQPLFPGSGHDSFVKGDGFDAPYMIYETDIRLLIPCILQAKALELREANVKHELRYRRRTWEGAVRAIVKRTEAPYQAIKQWMAAWCEANGQVLRALHDAIEMYGPCTYFE</sequence>
<name>A0A7S1S2N7_ALECA</name>